<evidence type="ECO:0000256" key="7">
    <source>
        <dbReference type="SAM" id="Phobius"/>
    </source>
</evidence>
<evidence type="ECO:0000256" key="2">
    <source>
        <dbReference type="ARBA" id="ARBA00007362"/>
    </source>
</evidence>
<dbReference type="Proteomes" id="UP000184476">
    <property type="component" value="Unassembled WGS sequence"/>
</dbReference>
<feature type="transmembrane region" description="Helical" evidence="7">
    <location>
        <begin position="244"/>
        <end position="261"/>
    </location>
</feature>
<evidence type="ECO:0000256" key="1">
    <source>
        <dbReference type="ARBA" id="ARBA00004651"/>
    </source>
</evidence>
<dbReference type="RefSeq" id="WP_073154518.1">
    <property type="nucleotide sequence ID" value="NZ_FQVL01000004.1"/>
</dbReference>
<dbReference type="Pfam" id="PF00892">
    <property type="entry name" value="EamA"/>
    <property type="match status" value="2"/>
</dbReference>
<evidence type="ECO:0000313" key="10">
    <source>
        <dbReference type="Proteomes" id="UP000184476"/>
    </source>
</evidence>
<dbReference type="InterPro" id="IPR000620">
    <property type="entry name" value="EamA_dom"/>
</dbReference>
<feature type="transmembrane region" description="Helical" evidence="7">
    <location>
        <begin position="214"/>
        <end position="232"/>
    </location>
</feature>
<evidence type="ECO:0000256" key="4">
    <source>
        <dbReference type="ARBA" id="ARBA00022692"/>
    </source>
</evidence>
<evidence type="ECO:0000259" key="8">
    <source>
        <dbReference type="Pfam" id="PF00892"/>
    </source>
</evidence>
<comment type="similarity">
    <text evidence="2">Belongs to the EamA transporter family.</text>
</comment>
<sequence length="298" mass="33629">MQGSRNIIFIIFAMFLWGSMISLIKDLIGKIPPFTLTTLIFLIGLIFVFPFAYKQGFKTSQIAHRNHVIFGLMGVVLGFGLLHMGLLFISVQHTLMIQSLAPVCILVLSWSILTYRPNEFAWSGICVALIGVFLTIQISEISMVESSWLGYLLVILSVISFSFYVFIGKQQMFLYKASVSHVIGMINGLIFLLPITVIELWLKGLPAITLKDGFEIIYLGIGLAGGVLWFWLTGLREIRIDQILYYLFLIPFFAVIFDFVRHGSLEIWQWLGEILIIIGVWLGAAKHTQKSKKKPASS</sequence>
<protein>
    <submittedName>
        <fullName evidence="9">EamA-like transporter family protein</fullName>
    </submittedName>
</protein>
<organism evidence="9 10">
    <name type="scientific">Seinonella peptonophila</name>
    <dbReference type="NCBI Taxonomy" id="112248"/>
    <lineage>
        <taxon>Bacteria</taxon>
        <taxon>Bacillati</taxon>
        <taxon>Bacillota</taxon>
        <taxon>Bacilli</taxon>
        <taxon>Bacillales</taxon>
        <taxon>Thermoactinomycetaceae</taxon>
        <taxon>Seinonella</taxon>
    </lineage>
</organism>
<evidence type="ECO:0000256" key="5">
    <source>
        <dbReference type="ARBA" id="ARBA00022989"/>
    </source>
</evidence>
<feature type="domain" description="EamA" evidence="8">
    <location>
        <begin position="7"/>
        <end position="136"/>
    </location>
</feature>
<keyword evidence="3" id="KW-1003">Cell membrane</keyword>
<feature type="transmembrane region" description="Helical" evidence="7">
    <location>
        <begin position="148"/>
        <end position="167"/>
    </location>
</feature>
<feature type="domain" description="EamA" evidence="8">
    <location>
        <begin position="149"/>
        <end position="282"/>
    </location>
</feature>
<gene>
    <name evidence="9" type="ORF">SAMN05444392_104126</name>
</gene>
<keyword evidence="6 7" id="KW-0472">Membrane</keyword>
<dbReference type="AlphaFoldDB" id="A0A1M4X4X9"/>
<accession>A0A1M4X4X9</accession>
<dbReference type="PANTHER" id="PTHR32322:SF18">
    <property type="entry name" value="S-ADENOSYLMETHIONINE_S-ADENOSYLHOMOCYSTEINE TRANSPORTER"/>
    <property type="match status" value="1"/>
</dbReference>
<feature type="transmembrane region" description="Helical" evidence="7">
    <location>
        <begin position="267"/>
        <end position="285"/>
    </location>
</feature>
<feature type="transmembrane region" description="Helical" evidence="7">
    <location>
        <begin position="68"/>
        <end position="89"/>
    </location>
</feature>
<keyword evidence="5 7" id="KW-1133">Transmembrane helix</keyword>
<feature type="transmembrane region" description="Helical" evidence="7">
    <location>
        <begin position="95"/>
        <end position="113"/>
    </location>
</feature>
<feature type="transmembrane region" description="Helical" evidence="7">
    <location>
        <begin position="34"/>
        <end position="53"/>
    </location>
</feature>
<comment type="subcellular location">
    <subcellularLocation>
        <location evidence="1">Cell membrane</location>
        <topology evidence="1">Multi-pass membrane protein</topology>
    </subcellularLocation>
</comment>
<reference evidence="9 10" key="1">
    <citation type="submission" date="2016-11" db="EMBL/GenBank/DDBJ databases">
        <authorList>
            <person name="Jaros S."/>
            <person name="Januszkiewicz K."/>
            <person name="Wedrychowicz H."/>
        </authorList>
    </citation>
    <scope>NUCLEOTIDE SEQUENCE [LARGE SCALE GENOMIC DNA]</scope>
    <source>
        <strain evidence="9 10">DSM 44666</strain>
    </source>
</reference>
<dbReference type="InterPro" id="IPR037185">
    <property type="entry name" value="EmrE-like"/>
</dbReference>
<dbReference type="InterPro" id="IPR050638">
    <property type="entry name" value="AA-Vitamin_Transporters"/>
</dbReference>
<dbReference type="SUPFAM" id="SSF103481">
    <property type="entry name" value="Multidrug resistance efflux transporter EmrE"/>
    <property type="match status" value="2"/>
</dbReference>
<feature type="transmembrane region" description="Helical" evidence="7">
    <location>
        <begin position="120"/>
        <end position="136"/>
    </location>
</feature>
<evidence type="ECO:0000256" key="3">
    <source>
        <dbReference type="ARBA" id="ARBA00022475"/>
    </source>
</evidence>
<dbReference type="EMBL" id="FQVL01000004">
    <property type="protein sequence ID" value="SHE88544.1"/>
    <property type="molecule type" value="Genomic_DNA"/>
</dbReference>
<evidence type="ECO:0000313" key="9">
    <source>
        <dbReference type="EMBL" id="SHE88544.1"/>
    </source>
</evidence>
<dbReference type="GO" id="GO:0005886">
    <property type="term" value="C:plasma membrane"/>
    <property type="evidence" value="ECO:0007669"/>
    <property type="project" value="UniProtKB-SubCell"/>
</dbReference>
<evidence type="ECO:0000256" key="6">
    <source>
        <dbReference type="ARBA" id="ARBA00023136"/>
    </source>
</evidence>
<keyword evidence="10" id="KW-1185">Reference proteome</keyword>
<proteinExistence type="inferred from homology"/>
<feature type="transmembrane region" description="Helical" evidence="7">
    <location>
        <begin position="7"/>
        <end position="28"/>
    </location>
</feature>
<keyword evidence="4 7" id="KW-0812">Transmembrane</keyword>
<dbReference type="PANTHER" id="PTHR32322">
    <property type="entry name" value="INNER MEMBRANE TRANSPORTER"/>
    <property type="match status" value="1"/>
</dbReference>
<dbReference type="STRING" id="112248.SAMN05444392_104126"/>
<feature type="transmembrane region" description="Helical" evidence="7">
    <location>
        <begin position="179"/>
        <end position="202"/>
    </location>
</feature>
<name>A0A1M4X4X9_9BACL</name>